<dbReference type="GO" id="GO:0005788">
    <property type="term" value="C:endoplasmic reticulum lumen"/>
    <property type="evidence" value="ECO:0007669"/>
    <property type="project" value="UniProtKB-SubCell"/>
</dbReference>
<evidence type="ECO:0000256" key="8">
    <source>
        <dbReference type="SAM" id="MobiDB-lite"/>
    </source>
</evidence>
<comment type="subcellular location">
    <subcellularLocation>
        <location evidence="1">Endoplasmic reticulum lumen</location>
    </subcellularLocation>
</comment>
<feature type="region of interest" description="Disordered" evidence="8">
    <location>
        <begin position="564"/>
        <end position="614"/>
    </location>
</feature>
<gene>
    <name evidence="10" type="ORF">KP509_30G063000</name>
</gene>
<accession>A0A8T2R315</accession>
<feature type="compositionally biased region" description="Acidic residues" evidence="8">
    <location>
        <begin position="909"/>
        <end position="918"/>
    </location>
</feature>
<dbReference type="SUPFAM" id="SSF53067">
    <property type="entry name" value="Actin-like ATPase domain"/>
    <property type="match status" value="2"/>
</dbReference>
<evidence type="ECO:0000256" key="4">
    <source>
        <dbReference type="ARBA" id="ARBA00022824"/>
    </source>
</evidence>
<feature type="compositionally biased region" description="Basic and acidic residues" evidence="8">
    <location>
        <begin position="583"/>
        <end position="593"/>
    </location>
</feature>
<comment type="caution">
    <text evidence="10">The sequence shown here is derived from an EMBL/GenBank/DDBJ whole genome shotgun (WGS) entry which is preliminary data.</text>
</comment>
<organism evidence="10 11">
    <name type="scientific">Ceratopteris richardii</name>
    <name type="common">Triangle waterfern</name>
    <dbReference type="NCBI Taxonomy" id="49495"/>
    <lineage>
        <taxon>Eukaryota</taxon>
        <taxon>Viridiplantae</taxon>
        <taxon>Streptophyta</taxon>
        <taxon>Embryophyta</taxon>
        <taxon>Tracheophyta</taxon>
        <taxon>Polypodiopsida</taxon>
        <taxon>Polypodiidae</taxon>
        <taxon>Polypodiales</taxon>
        <taxon>Pteridineae</taxon>
        <taxon>Pteridaceae</taxon>
        <taxon>Parkerioideae</taxon>
        <taxon>Ceratopteris</taxon>
    </lineage>
</organism>
<keyword evidence="6" id="KW-0143">Chaperone</keyword>
<sequence>MGHRGDRFFWRVVLHFATFFLLARVAEPAVLSIDLGSEWMKVSVVNIKPGQNPISIAINEMSKRKTPSLVAFSGGDMLVGEAAAGISARYPDRVYSQLQHLIGKKVEEVQKYLNSQYFPYTIVEDNRGSFSFRITDEESVFSPEELLAILLSHAKSLGEAHAKVTIKDAVIAIPPYLGQTERECITVAAELGGLNVLALVNQHSGIALQYGIDKDFVEDPRYVLFYDMGAKGVYAALVYYSAYTTKEFGKNKTVNQFQVKEVSWDASLGGYTMELRLLEHFVDIFNKEIGDGVDLRNFPKALAKLKKQIKRTKEILSANTEAVLSVEGLHDNRDFRAPITRRKFEELCEDLWERALIPIKQVLEASKLSLEQLHSVELVGGATRVPKLQSTLSDFLGKTGHERHLDADEAVALGAALHAANLSDGIKMNKKLGMIDGASYSMLMKIDSMVADSTEDEIKEVLVPRLKKFPSKVFKSTSHGNDFKVSVFYDAFESFPPGVGSKEIAVFEVLGVSEAYAKHGSRNLSSPMKTNLHFSLSRSGILSFDKAETVVEFSEWIEVPAKNQAKNETKATSEKPNVSPENVKNETERKSKDVSSSTDLGTPQNETTSEQDVPVIMEKKLRKRTIRVPLKIKDSNAGLVRPLSIEARMEASIRLDKINRREEEKRMIAEAKNSLESYIYSMKEKLESVDGIEKVTTGEQRDKFHEELNEAGDWLYEEEQTASEYKNRLDALKAVGDAILLRLKEIEARPAAVEFALTYIGDIKEVWTLSGWSQSKPWIGENKKKELMDAADALQSWLEEKQLEQDKKQAHEDLAFLSEDVYLKVTKLEQKFSKLSKTPKPKVVEKTEGTKGSESTSSSQGGDSSSSSPQESAEAQRDANDRDKGTQGEDVKQQTSEDIHVDDIKEGVNESDDSHDEL</sequence>
<dbReference type="FunFam" id="3.90.640.10:FF:000004">
    <property type="entry name" value="Heat shock 70 kDa protein 4"/>
    <property type="match status" value="1"/>
</dbReference>
<feature type="chain" id="PRO_5035726894" evidence="9">
    <location>
        <begin position="29"/>
        <end position="918"/>
    </location>
</feature>
<evidence type="ECO:0000256" key="3">
    <source>
        <dbReference type="ARBA" id="ARBA00022741"/>
    </source>
</evidence>
<dbReference type="SUPFAM" id="SSF100934">
    <property type="entry name" value="Heat shock protein 70kD (HSP70), C-terminal subdomain"/>
    <property type="match status" value="1"/>
</dbReference>
<dbReference type="InterPro" id="IPR013126">
    <property type="entry name" value="Hsp_70_fam"/>
</dbReference>
<keyword evidence="2 9" id="KW-0732">Signal</keyword>
<feature type="signal peptide" evidence="9">
    <location>
        <begin position="1"/>
        <end position="28"/>
    </location>
</feature>
<dbReference type="PANTHER" id="PTHR45639:SF3">
    <property type="entry name" value="HYPOXIA UP-REGULATED PROTEIN 1"/>
    <property type="match status" value="1"/>
</dbReference>
<dbReference type="Proteomes" id="UP000825935">
    <property type="component" value="Chromosome 30"/>
</dbReference>
<evidence type="ECO:0000256" key="1">
    <source>
        <dbReference type="ARBA" id="ARBA00004319"/>
    </source>
</evidence>
<dbReference type="PANTHER" id="PTHR45639">
    <property type="entry name" value="HSC70CB, ISOFORM G-RELATED"/>
    <property type="match status" value="1"/>
</dbReference>
<feature type="compositionally biased region" description="Basic and acidic residues" evidence="8">
    <location>
        <begin position="874"/>
        <end position="908"/>
    </location>
</feature>
<dbReference type="InterPro" id="IPR029047">
    <property type="entry name" value="HSP70_peptide-bd_sf"/>
</dbReference>
<reference evidence="10" key="1">
    <citation type="submission" date="2021-08" db="EMBL/GenBank/DDBJ databases">
        <title>WGS assembly of Ceratopteris richardii.</title>
        <authorList>
            <person name="Marchant D.B."/>
            <person name="Chen G."/>
            <person name="Jenkins J."/>
            <person name="Shu S."/>
            <person name="Leebens-Mack J."/>
            <person name="Grimwood J."/>
            <person name="Schmutz J."/>
            <person name="Soltis P."/>
            <person name="Soltis D."/>
            <person name="Chen Z.-H."/>
        </authorList>
    </citation>
    <scope>NUCLEOTIDE SEQUENCE</scope>
    <source>
        <strain evidence="10">Whitten #5841</strain>
        <tissue evidence="10">Leaf</tissue>
    </source>
</reference>
<name>A0A8T2R315_CERRI</name>
<dbReference type="Gene3D" id="1.20.1270.10">
    <property type="match status" value="1"/>
</dbReference>
<dbReference type="FunFam" id="1.20.1270.10:FF:000002">
    <property type="entry name" value="Heat shock 70 kDa protein 4"/>
    <property type="match status" value="1"/>
</dbReference>
<evidence type="ECO:0000313" key="10">
    <source>
        <dbReference type="EMBL" id="KAH7290772.1"/>
    </source>
</evidence>
<dbReference type="CDD" id="cd10230">
    <property type="entry name" value="ASKHA_NBD_HSP70_HYOU1"/>
    <property type="match status" value="1"/>
</dbReference>
<dbReference type="InterPro" id="IPR029048">
    <property type="entry name" value="HSP70_C_sf"/>
</dbReference>
<dbReference type="OrthoDB" id="10262720at2759"/>
<evidence type="ECO:0000256" key="5">
    <source>
        <dbReference type="ARBA" id="ARBA00022840"/>
    </source>
</evidence>
<dbReference type="PROSITE" id="PS01036">
    <property type="entry name" value="HSP70_3"/>
    <property type="match status" value="1"/>
</dbReference>
<protein>
    <submittedName>
        <fullName evidence="10">Uncharacterized protein</fullName>
    </submittedName>
</protein>
<dbReference type="Gene3D" id="2.60.34.10">
    <property type="entry name" value="Substrate Binding Domain Of DNAk, Chain A, domain 1"/>
    <property type="match status" value="1"/>
</dbReference>
<dbReference type="Gene3D" id="3.30.30.30">
    <property type="match status" value="1"/>
</dbReference>
<evidence type="ECO:0000256" key="2">
    <source>
        <dbReference type="ARBA" id="ARBA00022729"/>
    </source>
</evidence>
<dbReference type="EMBL" id="CM035435">
    <property type="protein sequence ID" value="KAH7290772.1"/>
    <property type="molecule type" value="Genomic_DNA"/>
</dbReference>
<dbReference type="GO" id="GO:0034663">
    <property type="term" value="C:endoplasmic reticulum chaperone complex"/>
    <property type="evidence" value="ECO:0007669"/>
    <property type="project" value="TreeGrafter"/>
</dbReference>
<keyword evidence="5" id="KW-0067">ATP-binding</keyword>
<feature type="region of interest" description="Disordered" evidence="8">
    <location>
        <begin position="836"/>
        <end position="918"/>
    </location>
</feature>
<comment type="similarity">
    <text evidence="7">Belongs to the heat shock protein 70 (TC 1.A.33) family. HSP110/SSE subfamily.</text>
</comment>
<keyword evidence="11" id="KW-1185">Reference proteome</keyword>
<proteinExistence type="inferred from homology"/>
<dbReference type="Gene3D" id="3.90.640.10">
    <property type="entry name" value="Actin, Chain A, domain 4"/>
    <property type="match status" value="1"/>
</dbReference>
<dbReference type="GO" id="GO:0140662">
    <property type="term" value="F:ATP-dependent protein folding chaperone"/>
    <property type="evidence" value="ECO:0007669"/>
    <property type="project" value="InterPro"/>
</dbReference>
<dbReference type="Pfam" id="PF00012">
    <property type="entry name" value="HSP70"/>
    <property type="match status" value="1"/>
</dbReference>
<feature type="compositionally biased region" description="Low complexity" evidence="8">
    <location>
        <begin position="852"/>
        <end position="872"/>
    </location>
</feature>
<dbReference type="Gene3D" id="3.30.420.40">
    <property type="match status" value="2"/>
</dbReference>
<feature type="compositionally biased region" description="Basic and acidic residues" evidence="8">
    <location>
        <begin position="842"/>
        <end position="851"/>
    </location>
</feature>
<dbReference type="PRINTS" id="PR00301">
    <property type="entry name" value="HEATSHOCK70"/>
</dbReference>
<dbReference type="InterPro" id="IPR043129">
    <property type="entry name" value="ATPase_NBD"/>
</dbReference>
<dbReference type="AlphaFoldDB" id="A0A8T2R315"/>
<evidence type="ECO:0000313" key="11">
    <source>
        <dbReference type="Proteomes" id="UP000825935"/>
    </source>
</evidence>
<keyword evidence="4" id="KW-0256">Endoplasmic reticulum</keyword>
<evidence type="ECO:0000256" key="7">
    <source>
        <dbReference type="ARBA" id="ARBA00061090"/>
    </source>
</evidence>
<dbReference type="GO" id="GO:0030968">
    <property type="term" value="P:endoplasmic reticulum unfolded protein response"/>
    <property type="evidence" value="ECO:0007669"/>
    <property type="project" value="TreeGrafter"/>
</dbReference>
<dbReference type="GO" id="GO:0005524">
    <property type="term" value="F:ATP binding"/>
    <property type="evidence" value="ECO:0007669"/>
    <property type="project" value="UniProtKB-KW"/>
</dbReference>
<evidence type="ECO:0000256" key="6">
    <source>
        <dbReference type="ARBA" id="ARBA00023186"/>
    </source>
</evidence>
<dbReference type="OMA" id="SRTPMIQ"/>
<keyword evidence="3" id="KW-0547">Nucleotide-binding</keyword>
<dbReference type="InterPro" id="IPR018181">
    <property type="entry name" value="Heat_shock_70_CS"/>
</dbReference>
<feature type="compositionally biased region" description="Polar residues" evidence="8">
    <location>
        <begin position="594"/>
        <end position="611"/>
    </location>
</feature>
<evidence type="ECO:0000256" key="9">
    <source>
        <dbReference type="SAM" id="SignalP"/>
    </source>
</evidence>